<evidence type="ECO:0000313" key="2">
    <source>
        <dbReference type="Proteomes" id="UP000007887"/>
    </source>
</evidence>
<dbReference type="HOGENOM" id="CLU_3157697_0_0_9"/>
<sequence length="48" mass="5377">MKILGRKARKARTVADIESRLQQRGMRVLNGQKKDKVHTRNFAGGKGA</sequence>
<accession>I0GQG3</accession>
<dbReference type="RefSeq" id="WP_014424437.1">
    <property type="nucleotide sequence ID" value="NC_017068.1"/>
</dbReference>
<dbReference type="Proteomes" id="UP000007887">
    <property type="component" value="Chromosome"/>
</dbReference>
<dbReference type="KEGG" id="sri:SELR_12920"/>
<gene>
    <name evidence="1" type="ordered locus">SELR_12920</name>
</gene>
<proteinExistence type="predicted"/>
<dbReference type="PATRIC" id="fig|927704.6.peg.1330"/>
<protein>
    <submittedName>
        <fullName evidence="1">Uncharacterized protein</fullName>
    </submittedName>
</protein>
<evidence type="ECO:0000313" key="1">
    <source>
        <dbReference type="EMBL" id="BAL83000.1"/>
    </source>
</evidence>
<name>I0GQG3_SELRL</name>
<dbReference type="AlphaFoldDB" id="I0GQG3"/>
<reference evidence="1 2" key="1">
    <citation type="submission" date="2011-10" db="EMBL/GenBank/DDBJ databases">
        <title>Whole genome sequence of Selenomonas ruminantium subsp. lactilytica TAM6421.</title>
        <authorList>
            <person name="Oguchi A."/>
            <person name="Ankai A."/>
            <person name="Kaneko J."/>
            <person name="Yamada-Narita S."/>
            <person name="Fukui S."/>
            <person name="Takahashi M."/>
            <person name="Onodera T."/>
            <person name="Kojima S."/>
            <person name="Fushimi T."/>
            <person name="Abe N."/>
            <person name="Kamio Y."/>
            <person name="Yamazaki S."/>
            <person name="Fujita N."/>
        </authorList>
    </citation>
    <scope>NUCLEOTIDE SEQUENCE [LARGE SCALE GENOMIC DNA]</scope>
    <source>
        <strain evidence="2">NBRC 103574 / TAM6421</strain>
    </source>
</reference>
<organism evidence="1 2">
    <name type="scientific">Selenomonas ruminantium subsp. lactilytica (strain NBRC 103574 / TAM6421)</name>
    <dbReference type="NCBI Taxonomy" id="927704"/>
    <lineage>
        <taxon>Bacteria</taxon>
        <taxon>Bacillati</taxon>
        <taxon>Bacillota</taxon>
        <taxon>Negativicutes</taxon>
        <taxon>Selenomonadales</taxon>
        <taxon>Selenomonadaceae</taxon>
        <taxon>Selenomonas</taxon>
    </lineage>
</organism>
<dbReference type="EMBL" id="AP012292">
    <property type="protein sequence ID" value="BAL83000.1"/>
    <property type="molecule type" value="Genomic_DNA"/>
</dbReference>